<gene>
    <name evidence="1" type="ORF">D5F11_022920</name>
</gene>
<dbReference type="RefSeq" id="WP_120118579.1">
    <property type="nucleotide sequence ID" value="NZ_QYTW02000035.1"/>
</dbReference>
<dbReference type="Proteomes" id="UP000287296">
    <property type="component" value="Unassembled WGS sequence"/>
</dbReference>
<evidence type="ECO:0000313" key="1">
    <source>
        <dbReference type="EMBL" id="RST57364.1"/>
    </source>
</evidence>
<organism evidence="1 2">
    <name type="scientific">Siminovitchia terrae</name>
    <name type="common">Bacillus terrae</name>
    <dbReference type="NCBI Taxonomy" id="1914933"/>
    <lineage>
        <taxon>Bacteria</taxon>
        <taxon>Bacillati</taxon>
        <taxon>Bacillota</taxon>
        <taxon>Bacilli</taxon>
        <taxon>Bacillales</taxon>
        <taxon>Bacillaceae</taxon>
        <taxon>Siminovitchia</taxon>
    </lineage>
</organism>
<proteinExistence type="predicted"/>
<evidence type="ECO:0000313" key="2">
    <source>
        <dbReference type="Proteomes" id="UP000287296"/>
    </source>
</evidence>
<protein>
    <submittedName>
        <fullName evidence="1">Uncharacterized protein</fullName>
    </submittedName>
</protein>
<reference evidence="1 2" key="1">
    <citation type="submission" date="2018-12" db="EMBL/GenBank/DDBJ databases">
        <authorList>
            <person name="Sun L."/>
            <person name="Chen Z."/>
        </authorList>
    </citation>
    <scope>NUCLEOTIDE SEQUENCE [LARGE SCALE GENOMIC DNA]</scope>
    <source>
        <strain evidence="1 2">LMG 29736</strain>
    </source>
</reference>
<accession>A0A429X1L0</accession>
<sequence>MTVDDRDPALLSDRAFLEEWCYVWGNYSRDFYRNLSDAELEKLYDELNDKVSRSQQTFKK</sequence>
<dbReference type="AlphaFoldDB" id="A0A429X1L0"/>
<dbReference type="OrthoDB" id="2890263at2"/>
<dbReference type="EMBL" id="QYTW02000035">
    <property type="protein sequence ID" value="RST57364.1"/>
    <property type="molecule type" value="Genomic_DNA"/>
</dbReference>
<name>A0A429X1L0_SIMTE</name>
<comment type="caution">
    <text evidence="1">The sequence shown here is derived from an EMBL/GenBank/DDBJ whole genome shotgun (WGS) entry which is preliminary data.</text>
</comment>